<protein>
    <submittedName>
        <fullName evidence="2">Uncharacterized protein</fullName>
    </submittedName>
</protein>
<evidence type="ECO:0000313" key="3">
    <source>
        <dbReference type="Proteomes" id="UP000253529"/>
    </source>
</evidence>
<gene>
    <name evidence="2" type="ORF">DFR50_10311</name>
</gene>
<feature type="chain" id="PRO_5016759471" evidence="1">
    <location>
        <begin position="25"/>
        <end position="178"/>
    </location>
</feature>
<keyword evidence="1" id="KW-0732">Signal</keyword>
<organism evidence="2 3">
    <name type="scientific">Roseiarcus fermentans</name>
    <dbReference type="NCBI Taxonomy" id="1473586"/>
    <lineage>
        <taxon>Bacteria</taxon>
        <taxon>Pseudomonadati</taxon>
        <taxon>Pseudomonadota</taxon>
        <taxon>Alphaproteobacteria</taxon>
        <taxon>Hyphomicrobiales</taxon>
        <taxon>Roseiarcaceae</taxon>
        <taxon>Roseiarcus</taxon>
    </lineage>
</organism>
<feature type="signal peptide" evidence="1">
    <location>
        <begin position="1"/>
        <end position="24"/>
    </location>
</feature>
<dbReference type="PROSITE" id="PS51257">
    <property type="entry name" value="PROKAR_LIPOPROTEIN"/>
    <property type="match status" value="1"/>
</dbReference>
<dbReference type="EMBL" id="QNRK01000003">
    <property type="protein sequence ID" value="RBP17126.1"/>
    <property type="molecule type" value="Genomic_DNA"/>
</dbReference>
<dbReference type="RefSeq" id="WP_113887767.1">
    <property type="nucleotide sequence ID" value="NZ_QNRK01000003.1"/>
</dbReference>
<name>A0A366FSK1_9HYPH</name>
<dbReference type="AlphaFoldDB" id="A0A366FSK1"/>
<sequence>MGLRSTVLALALAAACAGAQPAWALSGCDAFTAALRTGASDMGVEFSRAIVVSRSRSDASVYDVTTKVDVDATLSCRGDELVRFEARVGEPAKARTSTNFERFQIAALKAALGWDAAKSRGVLKGMSGDAREFRDASRERGDVYVAGKTEEHVPGNVSLGMMATDSDRTFVIVGPAGE</sequence>
<comment type="caution">
    <text evidence="2">The sequence shown here is derived from an EMBL/GenBank/DDBJ whole genome shotgun (WGS) entry which is preliminary data.</text>
</comment>
<evidence type="ECO:0000256" key="1">
    <source>
        <dbReference type="SAM" id="SignalP"/>
    </source>
</evidence>
<keyword evidence="3" id="KW-1185">Reference proteome</keyword>
<accession>A0A366FSK1</accession>
<reference evidence="2 3" key="1">
    <citation type="submission" date="2018-06" db="EMBL/GenBank/DDBJ databases">
        <title>Genomic Encyclopedia of Type Strains, Phase IV (KMG-IV): sequencing the most valuable type-strain genomes for metagenomic binning, comparative biology and taxonomic classification.</title>
        <authorList>
            <person name="Goeker M."/>
        </authorList>
    </citation>
    <scope>NUCLEOTIDE SEQUENCE [LARGE SCALE GENOMIC DNA]</scope>
    <source>
        <strain evidence="2 3">DSM 24875</strain>
    </source>
</reference>
<proteinExistence type="predicted"/>
<evidence type="ECO:0000313" key="2">
    <source>
        <dbReference type="EMBL" id="RBP17126.1"/>
    </source>
</evidence>
<dbReference type="OrthoDB" id="8446245at2"/>
<dbReference type="Proteomes" id="UP000253529">
    <property type="component" value="Unassembled WGS sequence"/>
</dbReference>